<comment type="caution">
    <text evidence="2">The sequence shown here is derived from an EMBL/GenBank/DDBJ whole genome shotgun (WGS) entry which is preliminary data.</text>
</comment>
<gene>
    <name evidence="2" type="ORF">TSAR_012551</name>
</gene>
<protein>
    <submittedName>
        <fullName evidence="2">Uncharacterized protein</fullName>
    </submittedName>
</protein>
<keyword evidence="3" id="KW-1185">Reference proteome</keyword>
<reference evidence="2 3" key="1">
    <citation type="journal article" date="2017" name="Curr. Biol.">
        <title>The Evolution of Venom by Co-option of Single-Copy Genes.</title>
        <authorList>
            <person name="Martinson E.O."/>
            <person name="Mrinalini"/>
            <person name="Kelkar Y.D."/>
            <person name="Chang C.H."/>
            <person name="Werren J.H."/>
        </authorList>
    </citation>
    <scope>NUCLEOTIDE SEQUENCE [LARGE SCALE GENOMIC DNA]</scope>
    <source>
        <strain evidence="2 3">Alberta</strain>
        <tissue evidence="2">Whole body</tissue>
    </source>
</reference>
<organism evidence="2 3">
    <name type="scientific">Trichomalopsis sarcophagae</name>
    <dbReference type="NCBI Taxonomy" id="543379"/>
    <lineage>
        <taxon>Eukaryota</taxon>
        <taxon>Metazoa</taxon>
        <taxon>Ecdysozoa</taxon>
        <taxon>Arthropoda</taxon>
        <taxon>Hexapoda</taxon>
        <taxon>Insecta</taxon>
        <taxon>Pterygota</taxon>
        <taxon>Neoptera</taxon>
        <taxon>Endopterygota</taxon>
        <taxon>Hymenoptera</taxon>
        <taxon>Apocrita</taxon>
        <taxon>Proctotrupomorpha</taxon>
        <taxon>Chalcidoidea</taxon>
        <taxon>Pteromalidae</taxon>
        <taxon>Pteromalinae</taxon>
        <taxon>Trichomalopsis</taxon>
    </lineage>
</organism>
<dbReference type="EMBL" id="NNAY01002037">
    <property type="protein sequence ID" value="OXU22262.1"/>
    <property type="molecule type" value="Genomic_DNA"/>
</dbReference>
<accession>A0A232EV78</accession>
<dbReference type="AlphaFoldDB" id="A0A232EV78"/>
<feature type="region of interest" description="Disordered" evidence="1">
    <location>
        <begin position="49"/>
        <end position="75"/>
    </location>
</feature>
<evidence type="ECO:0000256" key="1">
    <source>
        <dbReference type="SAM" id="MobiDB-lite"/>
    </source>
</evidence>
<proteinExistence type="predicted"/>
<evidence type="ECO:0000313" key="3">
    <source>
        <dbReference type="Proteomes" id="UP000215335"/>
    </source>
</evidence>
<name>A0A232EV78_9HYME</name>
<evidence type="ECO:0000313" key="2">
    <source>
        <dbReference type="EMBL" id="OXU22262.1"/>
    </source>
</evidence>
<sequence>MLKISQIRVQERKQDRIFRLLATLNLRQCSANCQCPVAEVKRLVGELPMEEERRRPNSYSPLPESPKGWRPEVQKTHQAAHFRPCGVENEFPLGP</sequence>
<dbReference type="Proteomes" id="UP000215335">
    <property type="component" value="Unassembled WGS sequence"/>
</dbReference>